<evidence type="ECO:0000256" key="1">
    <source>
        <dbReference type="ARBA" id="ARBA00022723"/>
    </source>
</evidence>
<keyword evidence="2" id="KW-0863">Zinc-finger</keyword>
<reference evidence="8" key="2">
    <citation type="submission" date="2025-08" db="UniProtKB">
        <authorList>
            <consortium name="RefSeq"/>
        </authorList>
    </citation>
    <scope>IDENTIFICATION</scope>
    <source>
        <tissue evidence="8">Leaf</tissue>
    </source>
</reference>
<organism evidence="7 8">
    <name type="scientific">Camelina sativa</name>
    <name type="common">False flax</name>
    <name type="synonym">Myagrum sativum</name>
    <dbReference type="NCBI Taxonomy" id="90675"/>
    <lineage>
        <taxon>Eukaryota</taxon>
        <taxon>Viridiplantae</taxon>
        <taxon>Streptophyta</taxon>
        <taxon>Embryophyta</taxon>
        <taxon>Tracheophyta</taxon>
        <taxon>Spermatophyta</taxon>
        <taxon>Magnoliopsida</taxon>
        <taxon>eudicotyledons</taxon>
        <taxon>Gunneridae</taxon>
        <taxon>Pentapetalae</taxon>
        <taxon>rosids</taxon>
        <taxon>malvids</taxon>
        <taxon>Brassicales</taxon>
        <taxon>Brassicaceae</taxon>
        <taxon>Camelineae</taxon>
        <taxon>Camelina</taxon>
    </lineage>
</organism>
<evidence type="ECO:0000259" key="6">
    <source>
        <dbReference type="Pfam" id="PF04937"/>
    </source>
</evidence>
<feature type="region of interest" description="Disordered" evidence="4">
    <location>
        <begin position="93"/>
        <end position="115"/>
    </location>
</feature>
<evidence type="ECO:0000259" key="5">
    <source>
        <dbReference type="Pfam" id="PF02892"/>
    </source>
</evidence>
<accession>A0ABM0XER7</accession>
<feature type="domain" description="BED-type" evidence="5">
    <location>
        <begin position="9"/>
        <end position="46"/>
    </location>
</feature>
<dbReference type="InterPro" id="IPR012337">
    <property type="entry name" value="RNaseH-like_sf"/>
</dbReference>
<evidence type="ECO:0000256" key="4">
    <source>
        <dbReference type="SAM" id="MobiDB-lite"/>
    </source>
</evidence>
<dbReference type="Pfam" id="PF02892">
    <property type="entry name" value="zf-BED"/>
    <property type="match status" value="1"/>
</dbReference>
<evidence type="ECO:0000256" key="3">
    <source>
        <dbReference type="ARBA" id="ARBA00022833"/>
    </source>
</evidence>
<dbReference type="InterPro" id="IPR007021">
    <property type="entry name" value="DUF659"/>
</dbReference>
<dbReference type="SUPFAM" id="SSF53098">
    <property type="entry name" value="Ribonuclease H-like"/>
    <property type="match status" value="1"/>
</dbReference>
<dbReference type="PANTHER" id="PTHR32166">
    <property type="entry name" value="OSJNBA0013A04.12 PROTEIN"/>
    <property type="match status" value="1"/>
</dbReference>
<dbReference type="RefSeq" id="XP_010484860.1">
    <property type="nucleotide sequence ID" value="XM_010486558.1"/>
</dbReference>
<feature type="domain" description="DUF659" evidence="6">
    <location>
        <begin position="124"/>
        <end position="205"/>
    </location>
</feature>
<proteinExistence type="predicted"/>
<evidence type="ECO:0000256" key="2">
    <source>
        <dbReference type="ARBA" id="ARBA00022771"/>
    </source>
</evidence>
<evidence type="ECO:0000313" key="7">
    <source>
        <dbReference type="Proteomes" id="UP000694864"/>
    </source>
</evidence>
<evidence type="ECO:0000313" key="8">
    <source>
        <dbReference type="RefSeq" id="XP_010484860.1"/>
    </source>
</evidence>
<keyword evidence="3" id="KW-0862">Zinc</keyword>
<keyword evidence="1" id="KW-0479">Metal-binding</keyword>
<sequence length="248" mass="27916">MSDPTKPRDPAWKYTTLVSGKHGNFMCIFCKKVTNGGVQRAKQHIVGVFRNVTAGKLVNDSVSEEVKTFMLNKAEVKATTQMLPPQATIYNMVDEDEDEGYPSQPPSKKRKGPMDRYVLPTPHDILKGMKDANLLFDKLDRMVEEVGESNVVQVITDNASDYVKAGQLLMAKRPHLYWLPCAAHCIDLMLEDIGKLPMVKSAIKNCIYMNGYIYSHTSLVNMMRKFTNQANLHRPAVTRFATSFITLA</sequence>
<reference evidence="7" key="1">
    <citation type="journal article" date="2014" name="Nat. Commun.">
        <title>The emerging biofuel crop Camelina sativa retains a highly undifferentiated hexaploid genome structure.</title>
        <authorList>
            <person name="Kagale S."/>
            <person name="Koh C."/>
            <person name="Nixon J."/>
            <person name="Bollina V."/>
            <person name="Clarke W.E."/>
            <person name="Tuteja R."/>
            <person name="Spillane C."/>
            <person name="Robinson S.J."/>
            <person name="Links M.G."/>
            <person name="Clarke C."/>
            <person name="Higgins E.E."/>
            <person name="Huebert T."/>
            <person name="Sharpe A.G."/>
            <person name="Parkin I.A."/>
        </authorList>
    </citation>
    <scope>NUCLEOTIDE SEQUENCE [LARGE SCALE GENOMIC DNA]</scope>
    <source>
        <strain evidence="7">cv. DH55</strain>
    </source>
</reference>
<name>A0ABM0XER7_CAMSA</name>
<protein>
    <submittedName>
        <fullName evidence="8">Uncharacterized protein LOC104763145</fullName>
    </submittedName>
</protein>
<dbReference type="PANTHER" id="PTHR32166:SF122">
    <property type="entry name" value="OS09G0499600 PROTEIN"/>
    <property type="match status" value="1"/>
</dbReference>
<keyword evidence="7" id="KW-1185">Reference proteome</keyword>
<dbReference type="Pfam" id="PF04937">
    <property type="entry name" value="DUF659"/>
    <property type="match status" value="1"/>
</dbReference>
<dbReference type="InterPro" id="IPR003656">
    <property type="entry name" value="Znf_BED"/>
</dbReference>
<dbReference type="GeneID" id="104763145"/>
<gene>
    <name evidence="8" type="primary">LOC104763145</name>
</gene>
<dbReference type="Proteomes" id="UP000694864">
    <property type="component" value="Chromosome 18"/>
</dbReference>